<name>A0AAF0KF83_9HYPH</name>
<feature type="region of interest" description="Disordered" evidence="1">
    <location>
        <begin position="719"/>
        <end position="740"/>
    </location>
</feature>
<feature type="domain" description="KAP NTPase" evidence="2">
    <location>
        <begin position="24"/>
        <end position="315"/>
    </location>
</feature>
<dbReference type="InterPro" id="IPR011646">
    <property type="entry name" value="KAP_P-loop"/>
</dbReference>
<dbReference type="AlphaFoldDB" id="A0AAF0KF83"/>
<dbReference type="SUPFAM" id="SSF52540">
    <property type="entry name" value="P-loop containing nucleoside triphosphate hydrolases"/>
    <property type="match status" value="1"/>
</dbReference>
<organism evidence="3 4">
    <name type="scientific">Agrobacterium larrymoorei</name>
    <dbReference type="NCBI Taxonomy" id="160699"/>
    <lineage>
        <taxon>Bacteria</taxon>
        <taxon>Pseudomonadati</taxon>
        <taxon>Pseudomonadota</taxon>
        <taxon>Alphaproteobacteria</taxon>
        <taxon>Hyphomicrobiales</taxon>
        <taxon>Rhizobiaceae</taxon>
        <taxon>Rhizobium/Agrobacterium group</taxon>
        <taxon>Agrobacterium</taxon>
    </lineage>
</organism>
<dbReference type="PANTHER" id="PTHR22674:SF6">
    <property type="entry name" value="NTPASE KAP FAMILY P-LOOP DOMAIN-CONTAINING PROTEIN 1"/>
    <property type="match status" value="1"/>
</dbReference>
<dbReference type="PANTHER" id="PTHR22674">
    <property type="entry name" value="NTPASE, KAP FAMILY P-LOOP DOMAIN-CONTAINING 1"/>
    <property type="match status" value="1"/>
</dbReference>
<reference evidence="3" key="1">
    <citation type="submission" date="2023-05" db="EMBL/GenBank/DDBJ databases">
        <title>Complete genome sequence of Agrobacterium larrymoorei CFBP5477.</title>
        <authorList>
            <person name="Yen H.-C."/>
            <person name="Chou L."/>
            <person name="Lin Y.-C."/>
            <person name="Lai E.-M."/>
            <person name="Kuo C.-H."/>
        </authorList>
    </citation>
    <scope>NUCLEOTIDE SEQUENCE</scope>
    <source>
        <strain evidence="3">CFBP5477</strain>
    </source>
</reference>
<evidence type="ECO:0000313" key="4">
    <source>
        <dbReference type="Proteomes" id="UP000298664"/>
    </source>
</evidence>
<dbReference type="InterPro" id="IPR052754">
    <property type="entry name" value="NTPase_KAP_P-loop"/>
</dbReference>
<sequence length="753" mass="85204">MKKRPVLGDDLPKLNPWLHGRLNYAPFAARISKIITSLAAPNGYVMGIHGQWGTGKSTAINFILSYLNKHNAEHEDYQVIHIDFRPWIVSGHQDLITAFFKILSERLGPKDSKWVRFKRRTLQFMHGTTDNLVDAAATVALTIDPTGTASGFGANVAKKSVNALLERFLEDPSLQTAYESLKDQLGRSGKRFLVTIDDIDRLEDDDVRAIMQMVKSIGQLPNVIYLLSYDRDIVWSALDKEVNRIGPRFTEKIVQQEIELPRPSRNALLAILDEEISFLTADTPNDTRWHYLVRDGITRWIRSPRDIVRLSNAVKFSWPAMENEIDAQDLLAMEGIRLFDPAAFSWIRDNRDFLFTEGRFVMSNDDVKIEVANSLKDRIPDGYRSQVMRILTILFPQAGKWFEGKDHYGEESFVEVTRRRGIGSAAGYDTYFGLHPSSDAIPKAAINDLMSKLDSADDCELIIRAYLGRTNSRSELMVAKLLDELRLRFRHPNAAMPQQGLLDALFRVGEEIISIDNDGGMFELSPRAQLMFLVRNMLDQWGTEEAGKRLVETFNKTDSVMFLAEQFVDRGRELQIFKSDSTEPSTIDPEVFAELGEILLKKIEQRAAEASLDNAAFYYSIVRAWAYLAGADQPKQWLTKGMLESADFMAKAARGLVSYSIGTPVREYSMRDNPDPDVFELDVLLKAGQKHLAQSALSDDKRNIITAVVRGVERLKKGKSSATEDSQHIEQEQPSAPLSRLTDTFGRHFLESL</sequence>
<gene>
    <name evidence="3" type="ORF">CFBP5477_018425</name>
</gene>
<dbReference type="InterPro" id="IPR027417">
    <property type="entry name" value="P-loop_NTPase"/>
</dbReference>
<evidence type="ECO:0000259" key="2">
    <source>
        <dbReference type="Pfam" id="PF07693"/>
    </source>
</evidence>
<dbReference type="RefSeq" id="WP_137395176.1">
    <property type="nucleotide sequence ID" value="NZ_CP124734.1"/>
</dbReference>
<proteinExistence type="predicted"/>
<dbReference type="Gene3D" id="3.40.50.300">
    <property type="entry name" value="P-loop containing nucleotide triphosphate hydrolases"/>
    <property type="match status" value="1"/>
</dbReference>
<evidence type="ECO:0000313" key="3">
    <source>
        <dbReference type="EMBL" id="WHA43225.1"/>
    </source>
</evidence>
<dbReference type="Pfam" id="PF07693">
    <property type="entry name" value="KAP_NTPase"/>
    <property type="match status" value="1"/>
</dbReference>
<dbReference type="EMBL" id="CP124734">
    <property type="protein sequence ID" value="WHA43225.1"/>
    <property type="molecule type" value="Genomic_DNA"/>
</dbReference>
<accession>A0AAF0KF83</accession>
<dbReference type="Proteomes" id="UP000298664">
    <property type="component" value="Chromosome Linear"/>
</dbReference>
<protein>
    <submittedName>
        <fullName evidence="3">P-loop NTPase fold protein</fullName>
    </submittedName>
</protein>
<evidence type="ECO:0000256" key="1">
    <source>
        <dbReference type="SAM" id="MobiDB-lite"/>
    </source>
</evidence>